<feature type="compositionally biased region" description="Low complexity" evidence="1">
    <location>
        <begin position="37"/>
        <end position="89"/>
    </location>
</feature>
<feature type="region of interest" description="Disordered" evidence="1">
    <location>
        <begin position="26"/>
        <end position="89"/>
    </location>
</feature>
<organism evidence="3 4">
    <name type="scientific">Alicyclobacillus mali</name>
    <name type="common">ex Roth et al. 2021</name>
    <dbReference type="NCBI Taxonomy" id="1123961"/>
    <lineage>
        <taxon>Bacteria</taxon>
        <taxon>Bacillati</taxon>
        <taxon>Bacillota</taxon>
        <taxon>Bacilli</taxon>
        <taxon>Bacillales</taxon>
        <taxon>Alicyclobacillaceae</taxon>
        <taxon>Alicyclobacillus</taxon>
    </lineage>
</organism>
<name>A0ABS0F1C7_9BACL</name>
<keyword evidence="4" id="KW-1185">Reference proteome</keyword>
<evidence type="ECO:0008006" key="5">
    <source>
        <dbReference type="Google" id="ProtNLM"/>
    </source>
</evidence>
<dbReference type="PROSITE" id="PS51257">
    <property type="entry name" value="PROKAR_LIPOPROTEIN"/>
    <property type="match status" value="1"/>
</dbReference>
<protein>
    <recommendedName>
        <fullName evidence="5">Lipoprotein</fullName>
    </recommendedName>
</protein>
<evidence type="ECO:0000313" key="3">
    <source>
        <dbReference type="EMBL" id="MBF8377084.1"/>
    </source>
</evidence>
<evidence type="ECO:0000313" key="4">
    <source>
        <dbReference type="Proteomes" id="UP000642910"/>
    </source>
</evidence>
<feature type="region of interest" description="Disordered" evidence="1">
    <location>
        <begin position="104"/>
        <end position="133"/>
    </location>
</feature>
<dbReference type="EMBL" id="JADPKZ010000032">
    <property type="protein sequence ID" value="MBF8377084.1"/>
    <property type="molecule type" value="Genomic_DNA"/>
</dbReference>
<evidence type="ECO:0000256" key="1">
    <source>
        <dbReference type="SAM" id="MobiDB-lite"/>
    </source>
</evidence>
<sequence>MPKSRTYGYALLSVAATLFLATGCGGGSSGGSPPPLNNTTNTTNEPQNNTTSVSNSTSNGSTTNGAENNTSTQNTSNSSQGGSQPAGASDFPAIVQQAMGSLGENGFQGADAPTYVPQPAGGGSTSYSAHNTQPSAHGPQFLAGYHVDLLTGGQPYASYEVDHFASSSQAASSISSFANGVHGGAMPSGGTGIVLPNNHSAQMATVGNSTVVYWSDSGWNFQVVNENTSVPPTPIVDKLVSALSSTSLPSTEGIGRVIVDNQNPSGSDVTVTVIWSQNGNVYEVQATNSAASPIQSALQMAGSMRAYWS</sequence>
<gene>
    <name evidence="3" type="ORF">IW967_04255</name>
</gene>
<feature type="chain" id="PRO_5046542265" description="Lipoprotein" evidence="2">
    <location>
        <begin position="22"/>
        <end position="309"/>
    </location>
</feature>
<accession>A0ABS0F1C7</accession>
<dbReference type="Proteomes" id="UP000642910">
    <property type="component" value="Unassembled WGS sequence"/>
</dbReference>
<dbReference type="RefSeq" id="WP_195867203.1">
    <property type="nucleotide sequence ID" value="NZ_JADPKZ010000032.1"/>
</dbReference>
<reference evidence="3 4" key="1">
    <citation type="submission" date="2020-11" db="EMBL/GenBank/DDBJ databases">
        <title>Genomic insight of Alicyclobacillus mali FL 18 reveals a new arsenic-resistant strain, with potential in environmental biotechnology.</title>
        <authorList>
            <person name="Fiorentino G."/>
            <person name="Gallo G."/>
            <person name="Aulitto M."/>
        </authorList>
    </citation>
    <scope>NUCLEOTIDE SEQUENCE [LARGE SCALE GENOMIC DNA]</scope>
    <source>
        <strain evidence="3 4">FL 18</strain>
    </source>
</reference>
<comment type="caution">
    <text evidence="3">The sequence shown here is derived from an EMBL/GenBank/DDBJ whole genome shotgun (WGS) entry which is preliminary data.</text>
</comment>
<feature type="signal peptide" evidence="2">
    <location>
        <begin position="1"/>
        <end position="21"/>
    </location>
</feature>
<evidence type="ECO:0000256" key="2">
    <source>
        <dbReference type="SAM" id="SignalP"/>
    </source>
</evidence>
<keyword evidence="2" id="KW-0732">Signal</keyword>
<proteinExistence type="predicted"/>